<comment type="caution">
    <text evidence="1">The sequence shown here is derived from an EMBL/GenBank/DDBJ whole genome shotgun (WGS) entry which is preliminary data.</text>
</comment>
<dbReference type="EMBL" id="CM051403">
    <property type="protein sequence ID" value="KAJ4709499.1"/>
    <property type="molecule type" value="Genomic_DNA"/>
</dbReference>
<organism evidence="1 2">
    <name type="scientific">Melia azedarach</name>
    <name type="common">Chinaberry tree</name>
    <dbReference type="NCBI Taxonomy" id="155640"/>
    <lineage>
        <taxon>Eukaryota</taxon>
        <taxon>Viridiplantae</taxon>
        <taxon>Streptophyta</taxon>
        <taxon>Embryophyta</taxon>
        <taxon>Tracheophyta</taxon>
        <taxon>Spermatophyta</taxon>
        <taxon>Magnoliopsida</taxon>
        <taxon>eudicotyledons</taxon>
        <taxon>Gunneridae</taxon>
        <taxon>Pentapetalae</taxon>
        <taxon>rosids</taxon>
        <taxon>malvids</taxon>
        <taxon>Sapindales</taxon>
        <taxon>Meliaceae</taxon>
        <taxon>Melia</taxon>
    </lineage>
</organism>
<keyword evidence="2" id="KW-1185">Reference proteome</keyword>
<evidence type="ECO:0000313" key="2">
    <source>
        <dbReference type="Proteomes" id="UP001164539"/>
    </source>
</evidence>
<reference evidence="1 2" key="1">
    <citation type="journal article" date="2023" name="Science">
        <title>Complex scaffold remodeling in plant triterpene biosynthesis.</title>
        <authorList>
            <person name="De La Pena R."/>
            <person name="Hodgson H."/>
            <person name="Liu J.C."/>
            <person name="Stephenson M.J."/>
            <person name="Martin A.C."/>
            <person name="Owen C."/>
            <person name="Harkess A."/>
            <person name="Leebens-Mack J."/>
            <person name="Jimenez L.E."/>
            <person name="Osbourn A."/>
            <person name="Sattely E.S."/>
        </authorList>
    </citation>
    <scope>NUCLEOTIDE SEQUENCE [LARGE SCALE GENOMIC DNA]</scope>
    <source>
        <strain evidence="2">cv. JPN11</strain>
        <tissue evidence="1">Leaf</tissue>
    </source>
</reference>
<name>A0ACC1XE15_MELAZ</name>
<accession>A0ACC1XE15</accession>
<proteinExistence type="predicted"/>
<gene>
    <name evidence="1" type="ORF">OWV82_019279</name>
</gene>
<evidence type="ECO:0000313" key="1">
    <source>
        <dbReference type="EMBL" id="KAJ4709499.1"/>
    </source>
</evidence>
<dbReference type="Proteomes" id="UP001164539">
    <property type="component" value="Chromosome 10"/>
</dbReference>
<sequence length="154" mass="17389">MILVKGKCTSSHTYNKKSAVPLPKNKKSAVPLPKNKKSAVPLPSGGYWKKTREQPSNVKGKDGKPIATKSTLVYYKNDHKSNPVKTQWVMKEYMLLDNQPPKQKVQHSWTLCVVYESKRHGDCSQKMSDDEENEFSSYSCEDSASDMSQSDSDQ</sequence>
<protein>
    <submittedName>
        <fullName evidence="1">NAC domain-containing protein</fullName>
    </submittedName>
</protein>